<name>A0A1D2MWA8_ORCCI</name>
<dbReference type="Gene3D" id="3.30.560.10">
    <property type="entry name" value="Glucose Oxidase, domain 3"/>
    <property type="match status" value="1"/>
</dbReference>
<dbReference type="STRING" id="48709.A0A1D2MWA8"/>
<evidence type="ECO:0000256" key="4">
    <source>
        <dbReference type="ARBA" id="ARBA00022827"/>
    </source>
</evidence>
<dbReference type="Proteomes" id="UP000094527">
    <property type="component" value="Unassembled WGS sequence"/>
</dbReference>
<dbReference type="Pfam" id="PF00732">
    <property type="entry name" value="GMC_oxred_N"/>
    <property type="match status" value="1"/>
</dbReference>
<sequence>MSSVEDVPGFAPIINTVLQPLPRFMVNYFLGSAPYLILTLATLMSYNDFFRASNQIPSLLFGPREPVETFDFIVVGGGSSGAVVASRLAKNFKVLLLEAGGDPHPTSYIPAFACFLYNKPQVDWGYKTRPLNGSGFGSTSSGGCLNYPRSKSLGGSTNVNDMIYMRGNPSDYDNWAIVTTDRRWSYENVRKYYQKMEDYHGHYSSDEDNDHGVGGPMHIEKAGYTPSIQYWMDAGSELGLKTGSDPNNQQGEGVFQLDVMAKRGVRYGTYRAYLEDNLRFRNRNNNNLVVHRYSIVTQIHFDENKTATGVTYFRHAIKQQARASKEIILTAGAINTPKLLLLSGIGPKEELESVGIEQIADLPVGKNNLQDHVSTLVGPFLLNKSESFLASRDVTTIAAASYLSQGIGPFSVTNFVSAAGLFSTSSALPLWPNILYTMMAAGTDRILQNHLMYQFSLNRQNLESFLQNNLGKDSNYVVVTLGKPRSRGSVRIPSFDPWHEPHIDLNYYSDEGDRDMNDMIEGIKMAVNLYENTTSFQKLGAHLAPEQYPGCEQHEMRSDAYWDCLIRTVTVTLSNPCCTAPMGLKDSPQAVVDSELRVIGVKGLRIADASVMPEITNAHLNAVPIMIGEVASDLIIHDHPGRT</sequence>
<gene>
    <name evidence="8" type="ORF">Ocin01_09588</name>
</gene>
<comment type="cofactor">
    <cofactor evidence="1 5">
        <name>FAD</name>
        <dbReference type="ChEBI" id="CHEBI:57692"/>
    </cofactor>
</comment>
<keyword evidence="4 5" id="KW-0274">FAD</keyword>
<keyword evidence="6" id="KW-0472">Membrane</keyword>
<dbReference type="PIRSF" id="PIRSF000137">
    <property type="entry name" value="Alcohol_oxidase"/>
    <property type="match status" value="1"/>
</dbReference>
<comment type="similarity">
    <text evidence="2">Belongs to the GMC oxidoreductase family.</text>
</comment>
<dbReference type="InterPro" id="IPR000172">
    <property type="entry name" value="GMC_OxRdtase_N"/>
</dbReference>
<dbReference type="SUPFAM" id="SSF51905">
    <property type="entry name" value="FAD/NAD(P)-binding domain"/>
    <property type="match status" value="1"/>
</dbReference>
<evidence type="ECO:0000256" key="5">
    <source>
        <dbReference type="PIRSR" id="PIRSR000137-2"/>
    </source>
</evidence>
<evidence type="ECO:0000313" key="8">
    <source>
        <dbReference type="EMBL" id="ODM97094.1"/>
    </source>
</evidence>
<organism evidence="8 9">
    <name type="scientific">Orchesella cincta</name>
    <name type="common">Springtail</name>
    <name type="synonym">Podura cincta</name>
    <dbReference type="NCBI Taxonomy" id="48709"/>
    <lineage>
        <taxon>Eukaryota</taxon>
        <taxon>Metazoa</taxon>
        <taxon>Ecdysozoa</taxon>
        <taxon>Arthropoda</taxon>
        <taxon>Hexapoda</taxon>
        <taxon>Collembola</taxon>
        <taxon>Entomobryomorpha</taxon>
        <taxon>Entomobryoidea</taxon>
        <taxon>Orchesellidae</taxon>
        <taxon>Orchesellinae</taxon>
        <taxon>Orchesella</taxon>
    </lineage>
</organism>
<evidence type="ECO:0000256" key="3">
    <source>
        <dbReference type="ARBA" id="ARBA00022630"/>
    </source>
</evidence>
<dbReference type="Gene3D" id="3.50.50.60">
    <property type="entry name" value="FAD/NAD(P)-binding domain"/>
    <property type="match status" value="1"/>
</dbReference>
<feature type="binding site" evidence="5">
    <location>
        <position position="296"/>
    </location>
    <ligand>
        <name>FAD</name>
        <dbReference type="ChEBI" id="CHEBI:57692"/>
    </ligand>
</feature>
<keyword evidence="6" id="KW-1133">Transmembrane helix</keyword>
<dbReference type="AlphaFoldDB" id="A0A1D2MWA8"/>
<evidence type="ECO:0000256" key="2">
    <source>
        <dbReference type="ARBA" id="ARBA00010790"/>
    </source>
</evidence>
<feature type="domain" description="Glucose-methanol-choline oxidoreductase N-terminal" evidence="7">
    <location>
        <begin position="332"/>
        <end position="346"/>
    </location>
</feature>
<evidence type="ECO:0000256" key="1">
    <source>
        <dbReference type="ARBA" id="ARBA00001974"/>
    </source>
</evidence>
<keyword evidence="6" id="KW-0812">Transmembrane</keyword>
<accession>A0A1D2MWA8</accession>
<evidence type="ECO:0000259" key="7">
    <source>
        <dbReference type="PROSITE" id="PS00624"/>
    </source>
</evidence>
<dbReference type="InterPro" id="IPR007867">
    <property type="entry name" value="GMC_OxRtase_C"/>
</dbReference>
<dbReference type="OMA" id="HNDPSPI"/>
<dbReference type="GO" id="GO:0050660">
    <property type="term" value="F:flavin adenine dinucleotide binding"/>
    <property type="evidence" value="ECO:0007669"/>
    <property type="project" value="InterPro"/>
</dbReference>
<dbReference type="PROSITE" id="PS00624">
    <property type="entry name" value="GMC_OXRED_2"/>
    <property type="match status" value="1"/>
</dbReference>
<evidence type="ECO:0000256" key="6">
    <source>
        <dbReference type="SAM" id="Phobius"/>
    </source>
</evidence>
<dbReference type="OrthoDB" id="269227at2759"/>
<dbReference type="PANTHER" id="PTHR11552">
    <property type="entry name" value="GLUCOSE-METHANOL-CHOLINE GMC OXIDOREDUCTASE"/>
    <property type="match status" value="1"/>
</dbReference>
<dbReference type="PANTHER" id="PTHR11552:SF147">
    <property type="entry name" value="CHOLINE DEHYDROGENASE, MITOCHONDRIAL"/>
    <property type="match status" value="1"/>
</dbReference>
<evidence type="ECO:0000313" key="9">
    <source>
        <dbReference type="Proteomes" id="UP000094527"/>
    </source>
</evidence>
<dbReference type="InterPro" id="IPR036188">
    <property type="entry name" value="FAD/NAD-bd_sf"/>
</dbReference>
<keyword evidence="9" id="KW-1185">Reference proteome</keyword>
<dbReference type="Pfam" id="PF05199">
    <property type="entry name" value="GMC_oxred_C"/>
    <property type="match status" value="1"/>
</dbReference>
<comment type="caution">
    <text evidence="8">The sequence shown here is derived from an EMBL/GenBank/DDBJ whole genome shotgun (WGS) entry which is preliminary data.</text>
</comment>
<feature type="transmembrane region" description="Helical" evidence="6">
    <location>
        <begin position="25"/>
        <end position="46"/>
    </location>
</feature>
<dbReference type="GO" id="GO:0016614">
    <property type="term" value="F:oxidoreductase activity, acting on CH-OH group of donors"/>
    <property type="evidence" value="ECO:0007669"/>
    <property type="project" value="InterPro"/>
</dbReference>
<protein>
    <submittedName>
        <fullName evidence="8">Oxygen-dependent choline dehydrogenase</fullName>
    </submittedName>
</protein>
<reference evidence="8 9" key="1">
    <citation type="journal article" date="2016" name="Genome Biol. Evol.">
        <title>Gene Family Evolution Reflects Adaptation to Soil Environmental Stressors in the Genome of the Collembolan Orchesella cincta.</title>
        <authorList>
            <person name="Faddeeva-Vakhrusheva A."/>
            <person name="Derks M.F."/>
            <person name="Anvar S.Y."/>
            <person name="Agamennone V."/>
            <person name="Suring W."/>
            <person name="Smit S."/>
            <person name="van Straalen N.M."/>
            <person name="Roelofs D."/>
        </authorList>
    </citation>
    <scope>NUCLEOTIDE SEQUENCE [LARGE SCALE GENOMIC DNA]</scope>
    <source>
        <tissue evidence="8">Mixed pool</tissue>
    </source>
</reference>
<keyword evidence="3" id="KW-0285">Flavoprotein</keyword>
<proteinExistence type="inferred from homology"/>
<dbReference type="EMBL" id="LJIJ01000474">
    <property type="protein sequence ID" value="ODM97094.1"/>
    <property type="molecule type" value="Genomic_DNA"/>
</dbReference>
<dbReference type="SUPFAM" id="SSF54373">
    <property type="entry name" value="FAD-linked reductases, C-terminal domain"/>
    <property type="match status" value="1"/>
</dbReference>
<dbReference type="InterPro" id="IPR012132">
    <property type="entry name" value="GMC_OxRdtase"/>
</dbReference>